<comment type="caution">
    <text evidence="2">The sequence shown here is derived from an EMBL/GenBank/DDBJ whole genome shotgun (WGS) entry which is preliminary data.</text>
</comment>
<protein>
    <submittedName>
        <fullName evidence="2">Uncharacterized protein</fullName>
    </submittedName>
</protein>
<dbReference type="AlphaFoldDB" id="A0A918ARA1"/>
<accession>A0A918ARA1</accession>
<reference evidence="2" key="1">
    <citation type="journal article" date="2014" name="Int. J. Syst. Evol. Microbiol.">
        <title>Complete genome sequence of Corynebacterium casei LMG S-19264T (=DSM 44701T), isolated from a smear-ripened cheese.</title>
        <authorList>
            <consortium name="US DOE Joint Genome Institute (JGI-PGF)"/>
            <person name="Walter F."/>
            <person name="Albersmeier A."/>
            <person name="Kalinowski J."/>
            <person name="Ruckert C."/>
        </authorList>
    </citation>
    <scope>NUCLEOTIDE SEQUENCE</scope>
    <source>
        <strain evidence="2">JCM 3313</strain>
    </source>
</reference>
<gene>
    <name evidence="2" type="ORF">GCM10010185_37320</name>
</gene>
<organism evidence="2 3">
    <name type="scientific">Saccharothrix coeruleofusca</name>
    <dbReference type="NCBI Taxonomy" id="33919"/>
    <lineage>
        <taxon>Bacteria</taxon>
        <taxon>Bacillati</taxon>
        <taxon>Actinomycetota</taxon>
        <taxon>Actinomycetes</taxon>
        <taxon>Pseudonocardiales</taxon>
        <taxon>Pseudonocardiaceae</taxon>
        <taxon>Saccharothrix</taxon>
    </lineage>
</organism>
<feature type="transmembrane region" description="Helical" evidence="1">
    <location>
        <begin position="106"/>
        <end position="126"/>
    </location>
</feature>
<keyword evidence="1" id="KW-0812">Transmembrane</keyword>
<keyword evidence="1" id="KW-1133">Transmembrane helix</keyword>
<keyword evidence="1" id="KW-0472">Membrane</keyword>
<proteinExistence type="predicted"/>
<sequence>MRWALIALVVALAAVGAAVALWWPPAPAPAQRATATVVEPASCGGGDAYDRVELKVGEQTRRARLDGCGHSVNEVVEVVVPADTSGEFLVQAAGTMSDDLPFGTRLTAMLMCLSGLAGGLYTYLLLRRQRTASTVAA</sequence>
<dbReference type="Proteomes" id="UP000639606">
    <property type="component" value="Unassembled WGS sequence"/>
</dbReference>
<evidence type="ECO:0000256" key="1">
    <source>
        <dbReference type="SAM" id="Phobius"/>
    </source>
</evidence>
<name>A0A918ARA1_9PSEU</name>
<keyword evidence="3" id="KW-1185">Reference proteome</keyword>
<dbReference type="EMBL" id="BMRG01000006">
    <property type="protein sequence ID" value="GGP61311.1"/>
    <property type="molecule type" value="Genomic_DNA"/>
</dbReference>
<reference evidence="2" key="2">
    <citation type="submission" date="2020-09" db="EMBL/GenBank/DDBJ databases">
        <authorList>
            <person name="Sun Q."/>
            <person name="Ohkuma M."/>
        </authorList>
    </citation>
    <scope>NUCLEOTIDE SEQUENCE</scope>
    <source>
        <strain evidence="2">JCM 3313</strain>
    </source>
</reference>
<evidence type="ECO:0000313" key="2">
    <source>
        <dbReference type="EMBL" id="GGP61311.1"/>
    </source>
</evidence>
<evidence type="ECO:0000313" key="3">
    <source>
        <dbReference type="Proteomes" id="UP000639606"/>
    </source>
</evidence>